<name>A0A939BMA8_9FIRM</name>
<keyword evidence="5" id="KW-0598">Phosphotransferase system</keyword>
<evidence type="ECO:0000313" key="7">
    <source>
        <dbReference type="EMBL" id="MBM7555965.1"/>
    </source>
</evidence>
<evidence type="ECO:0000256" key="1">
    <source>
        <dbReference type="ARBA" id="ARBA00003681"/>
    </source>
</evidence>
<keyword evidence="8" id="KW-1185">Reference proteome</keyword>
<dbReference type="RefSeq" id="WP_204700674.1">
    <property type="nucleotide sequence ID" value="NZ_JAFBDQ010000003.1"/>
</dbReference>
<dbReference type="NCBIfam" id="TIGR01003">
    <property type="entry name" value="PTS_HPr_family"/>
    <property type="match status" value="1"/>
</dbReference>
<dbReference type="PRINTS" id="PR00107">
    <property type="entry name" value="PHOSPHOCPHPR"/>
</dbReference>
<dbReference type="Gene3D" id="3.30.1340.10">
    <property type="entry name" value="HPr-like"/>
    <property type="match status" value="1"/>
</dbReference>
<sequence length="87" mass="9694">MKEEIIEITNRTGIHARPASLIVQKASEFDAEVLIINDNKEANAKSIMGIMSLGISQSTKITIRIEGSDEEQALKELKKLIEENINE</sequence>
<comment type="subcellular location">
    <subcellularLocation>
        <location evidence="2">Cytoplasm</location>
    </subcellularLocation>
</comment>
<dbReference type="InterPro" id="IPR050399">
    <property type="entry name" value="HPr"/>
</dbReference>
<dbReference type="PANTHER" id="PTHR33705:SF2">
    <property type="entry name" value="PHOSPHOCARRIER PROTEIN NPR"/>
    <property type="match status" value="1"/>
</dbReference>
<dbReference type="EMBL" id="JAFBDQ010000003">
    <property type="protein sequence ID" value="MBM7555965.1"/>
    <property type="molecule type" value="Genomic_DNA"/>
</dbReference>
<evidence type="ECO:0000256" key="5">
    <source>
        <dbReference type="ARBA" id="ARBA00022683"/>
    </source>
</evidence>
<evidence type="ECO:0000313" key="8">
    <source>
        <dbReference type="Proteomes" id="UP000774000"/>
    </source>
</evidence>
<dbReference type="GO" id="GO:0005737">
    <property type="term" value="C:cytoplasm"/>
    <property type="evidence" value="ECO:0007669"/>
    <property type="project" value="UniProtKB-SubCell"/>
</dbReference>
<keyword evidence="4" id="KW-0963">Cytoplasm</keyword>
<dbReference type="AlphaFoldDB" id="A0A939BMA8"/>
<dbReference type="SUPFAM" id="SSF55594">
    <property type="entry name" value="HPr-like"/>
    <property type="match status" value="1"/>
</dbReference>
<evidence type="ECO:0000256" key="4">
    <source>
        <dbReference type="ARBA" id="ARBA00022490"/>
    </source>
</evidence>
<dbReference type="CDD" id="cd00367">
    <property type="entry name" value="PTS-HPr_like"/>
    <property type="match status" value="1"/>
</dbReference>
<accession>A0A939BMA8</accession>
<evidence type="ECO:0000256" key="3">
    <source>
        <dbReference type="ARBA" id="ARBA00020422"/>
    </source>
</evidence>
<dbReference type="Pfam" id="PF00381">
    <property type="entry name" value="PTS-HPr"/>
    <property type="match status" value="1"/>
</dbReference>
<dbReference type="Proteomes" id="UP000774000">
    <property type="component" value="Unassembled WGS sequence"/>
</dbReference>
<comment type="function">
    <text evidence="1">General (non sugar-specific) component of the phosphoenolpyruvate-dependent sugar phosphotransferase system (sugar PTS). This major carbohydrate active-transport system catalyzes the phosphorylation of incoming sugar substrates concomitantly with their translocation across the cell membrane. The phosphoryl group from phosphoenolpyruvate (PEP) is transferred to the phosphoryl carrier protein HPr by enzyme I. Phospho-HPr then transfers it to the PTS EIIA domain.</text>
</comment>
<feature type="domain" description="HPr" evidence="6">
    <location>
        <begin position="1"/>
        <end position="87"/>
    </location>
</feature>
<dbReference type="PROSITE" id="PS00369">
    <property type="entry name" value="PTS_HPR_HIS"/>
    <property type="match status" value="1"/>
</dbReference>
<dbReference type="GO" id="GO:0009401">
    <property type="term" value="P:phosphoenolpyruvate-dependent sugar phosphotransferase system"/>
    <property type="evidence" value="ECO:0007669"/>
    <property type="project" value="UniProtKB-KW"/>
</dbReference>
<proteinExistence type="predicted"/>
<comment type="caution">
    <text evidence="7">The sequence shown here is derived from an EMBL/GenBank/DDBJ whole genome shotgun (WGS) entry which is preliminary data.</text>
</comment>
<dbReference type="PROSITE" id="PS51350">
    <property type="entry name" value="PTS_HPR_DOM"/>
    <property type="match status" value="1"/>
</dbReference>
<dbReference type="InterPro" id="IPR035895">
    <property type="entry name" value="HPr-like_sf"/>
</dbReference>
<evidence type="ECO:0000256" key="2">
    <source>
        <dbReference type="ARBA" id="ARBA00004496"/>
    </source>
</evidence>
<dbReference type="PANTHER" id="PTHR33705">
    <property type="entry name" value="PHOSPHOCARRIER PROTEIN HPR"/>
    <property type="match status" value="1"/>
</dbReference>
<reference evidence="7" key="1">
    <citation type="submission" date="2021-01" db="EMBL/GenBank/DDBJ databases">
        <title>Genomic Encyclopedia of Type Strains, Phase IV (KMG-IV): sequencing the most valuable type-strain genomes for metagenomic binning, comparative biology and taxonomic classification.</title>
        <authorList>
            <person name="Goeker M."/>
        </authorList>
    </citation>
    <scope>NUCLEOTIDE SEQUENCE</scope>
    <source>
        <strain evidence="7">DSM 23230</strain>
    </source>
</reference>
<evidence type="ECO:0000259" key="6">
    <source>
        <dbReference type="PROSITE" id="PS51350"/>
    </source>
</evidence>
<dbReference type="InterPro" id="IPR000032">
    <property type="entry name" value="HPr-like"/>
</dbReference>
<gene>
    <name evidence="7" type="ORF">JOC47_000799</name>
</gene>
<dbReference type="InterPro" id="IPR001020">
    <property type="entry name" value="PTS_HPr_His_P_site"/>
</dbReference>
<protein>
    <recommendedName>
        <fullName evidence="3">Phosphocarrier protein HPr</fullName>
    </recommendedName>
</protein>
<organism evidence="7 8">
    <name type="scientific">Halanaerobacter jeridensis</name>
    <dbReference type="NCBI Taxonomy" id="706427"/>
    <lineage>
        <taxon>Bacteria</taxon>
        <taxon>Bacillati</taxon>
        <taxon>Bacillota</taxon>
        <taxon>Clostridia</taxon>
        <taxon>Halanaerobiales</taxon>
        <taxon>Halobacteroidaceae</taxon>
        <taxon>Halanaerobacter</taxon>
    </lineage>
</organism>